<comment type="similarity">
    <text evidence="3 4">Belongs to the RlpA family.</text>
</comment>
<feature type="domain" description="RlpA-like protein double-psi beta-barrel" evidence="6">
    <location>
        <begin position="31"/>
        <end position="119"/>
    </location>
</feature>
<dbReference type="PANTHER" id="PTHR34183:SF8">
    <property type="entry name" value="ENDOLYTIC PEPTIDOGLYCAN TRANSGLYCOSYLASE RLPA-RELATED"/>
    <property type="match status" value="1"/>
</dbReference>
<dbReference type="InterPro" id="IPR009009">
    <property type="entry name" value="RlpA-like_DPBB"/>
</dbReference>
<reference evidence="7 8" key="2">
    <citation type="journal article" date="2018" name="Nature">
        <title>Mutant phenotypes for thousands of bacterial genes of unknown function.</title>
        <authorList>
            <person name="Price M.N."/>
            <person name="Wetmore K.M."/>
            <person name="Waters R.J."/>
            <person name="Callaghan M."/>
            <person name="Ray J."/>
            <person name="Liu H."/>
            <person name="Kuehl J.V."/>
            <person name="Melnyk R.A."/>
            <person name="Lamson J.S."/>
            <person name="Suh Y."/>
            <person name="Carlson H.K."/>
            <person name="Esquivel Z."/>
            <person name="Sadeeshkumar H."/>
            <person name="Chakraborty R."/>
            <person name="Zane G.M."/>
            <person name="Rubin B.E."/>
            <person name="Wall J.D."/>
            <person name="Visel A."/>
            <person name="Bristow J."/>
            <person name="Blow M.J."/>
            <person name="Arkin A.P."/>
            <person name="Deutschbauer A.M."/>
        </authorList>
    </citation>
    <scope>NUCLEOTIDE SEQUENCE [LARGE SCALE GENOMIC DNA]</scope>
    <source>
        <strain evidence="7 8">FW300-N1B4</strain>
    </source>
</reference>
<evidence type="ECO:0000259" key="6">
    <source>
        <dbReference type="Pfam" id="PF03330"/>
    </source>
</evidence>
<keyword evidence="5" id="KW-0732">Signal</keyword>
<dbReference type="InterPro" id="IPR036908">
    <property type="entry name" value="RlpA-like_sf"/>
</dbReference>
<reference evidence="8" key="1">
    <citation type="submission" date="2016-03" db="EMBL/GenBank/DDBJ databases">
        <authorList>
            <person name="Ray J."/>
            <person name="Price M."/>
            <person name="Deutschbauer A."/>
        </authorList>
    </citation>
    <scope>NUCLEOTIDE SEQUENCE [LARGE SCALE GENOMIC DNA]</scope>
    <source>
        <strain evidence="8">FW300-N1B4</strain>
    </source>
</reference>
<dbReference type="HAMAP" id="MF_02071">
    <property type="entry name" value="RlpA"/>
    <property type="match status" value="1"/>
</dbReference>
<comment type="subcellular location">
    <subcellularLocation>
        <location evidence="3">Cell membrane</location>
        <topology evidence="3">Lipid-anchor</topology>
    </subcellularLocation>
</comment>
<dbReference type="Pfam" id="PF03330">
    <property type="entry name" value="DPBB_1"/>
    <property type="match status" value="1"/>
</dbReference>
<gene>
    <name evidence="3" type="primary">rlpA</name>
    <name evidence="7" type="ORF">A1D17_10230</name>
</gene>
<keyword evidence="3" id="KW-0564">Palmitate</keyword>
<dbReference type="OrthoDB" id="9779128at2"/>
<protein>
    <recommendedName>
        <fullName evidence="3">Endolytic peptidoglycan transglycosylase RlpA</fullName>
        <ecNumber evidence="3">4.2.2.-</ecNumber>
    </recommendedName>
</protein>
<dbReference type="NCBIfam" id="TIGR00413">
    <property type="entry name" value="rlpA"/>
    <property type="match status" value="1"/>
</dbReference>
<dbReference type="SUPFAM" id="SSF50685">
    <property type="entry name" value="Barwin-like endoglucanases"/>
    <property type="match status" value="1"/>
</dbReference>
<feature type="chain" id="PRO_5009986298" description="Endolytic peptidoglycan transglycosylase RlpA" evidence="5">
    <location>
        <begin position="21"/>
        <end position="124"/>
    </location>
</feature>
<accession>A0A166N048</accession>
<evidence type="ECO:0000256" key="4">
    <source>
        <dbReference type="RuleBase" id="RU003495"/>
    </source>
</evidence>
<dbReference type="GO" id="GO:0008932">
    <property type="term" value="F:lytic endotransglycosylase activity"/>
    <property type="evidence" value="ECO:0007669"/>
    <property type="project" value="UniProtKB-UniRule"/>
</dbReference>
<comment type="caution">
    <text evidence="7">The sequence shown here is derived from an EMBL/GenBank/DDBJ whole genome shotgun (WGS) entry which is preliminary data.</text>
</comment>
<evidence type="ECO:0000256" key="2">
    <source>
        <dbReference type="ARBA" id="ARBA00023316"/>
    </source>
</evidence>
<dbReference type="Proteomes" id="UP000076489">
    <property type="component" value="Unassembled WGS sequence"/>
</dbReference>
<sequence length="124" mass="13510">MKRLLSACALLSLLAGCASTDVVDPHGYDMTGVASYYGAKHHGKRTASGERFNQHGLTAAHRQLPFGTRVKITNLNNDRSCVVRINDRGPYSRGRLIDVSREAAEQLGMLRSGTAKVRVQALDD</sequence>
<dbReference type="GO" id="GO:0005886">
    <property type="term" value="C:plasma membrane"/>
    <property type="evidence" value="ECO:0007669"/>
    <property type="project" value="UniProtKB-SubCell"/>
</dbReference>
<dbReference type="InterPro" id="IPR034718">
    <property type="entry name" value="RlpA"/>
</dbReference>
<dbReference type="AlphaFoldDB" id="A0A166N048"/>
<evidence type="ECO:0000313" key="8">
    <source>
        <dbReference type="Proteomes" id="UP000076489"/>
    </source>
</evidence>
<dbReference type="EC" id="4.2.2.-" evidence="3"/>
<keyword evidence="3" id="KW-0472">Membrane</keyword>
<evidence type="ECO:0000313" key="7">
    <source>
        <dbReference type="EMBL" id="KZN16518.1"/>
    </source>
</evidence>
<dbReference type="RefSeq" id="WP_063341553.1">
    <property type="nucleotide sequence ID" value="NZ_LUKJ01000003.1"/>
</dbReference>
<keyword evidence="1 3" id="KW-0456">Lyase</keyword>
<dbReference type="Gene3D" id="2.40.40.10">
    <property type="entry name" value="RlpA-like domain"/>
    <property type="match status" value="1"/>
</dbReference>
<organism evidence="7 8">
    <name type="scientific">Pseudomonas fluorescens</name>
    <dbReference type="NCBI Taxonomy" id="294"/>
    <lineage>
        <taxon>Bacteria</taxon>
        <taxon>Pseudomonadati</taxon>
        <taxon>Pseudomonadota</taxon>
        <taxon>Gammaproteobacteria</taxon>
        <taxon>Pseudomonadales</taxon>
        <taxon>Pseudomonadaceae</taxon>
        <taxon>Pseudomonas</taxon>
    </lineage>
</organism>
<dbReference type="GO" id="GO:0071555">
    <property type="term" value="P:cell wall organization"/>
    <property type="evidence" value="ECO:0007669"/>
    <property type="project" value="UniProtKB-KW"/>
</dbReference>
<evidence type="ECO:0000256" key="3">
    <source>
        <dbReference type="HAMAP-Rule" id="MF_02071"/>
    </source>
</evidence>
<feature type="signal peptide" evidence="5">
    <location>
        <begin position="1"/>
        <end position="20"/>
    </location>
</feature>
<name>A0A166N048_PSEFL</name>
<dbReference type="InterPro" id="IPR012997">
    <property type="entry name" value="RplA"/>
</dbReference>
<dbReference type="CDD" id="cd22268">
    <property type="entry name" value="DPBB_RlpA-like"/>
    <property type="match status" value="1"/>
</dbReference>
<dbReference type="PANTHER" id="PTHR34183">
    <property type="entry name" value="ENDOLYTIC PEPTIDOGLYCAN TRANSGLYCOSYLASE RLPA"/>
    <property type="match status" value="1"/>
</dbReference>
<evidence type="ECO:0000256" key="5">
    <source>
        <dbReference type="SAM" id="SignalP"/>
    </source>
</evidence>
<keyword evidence="3" id="KW-1003">Cell membrane</keyword>
<comment type="function">
    <text evidence="3">Lytic transglycosylase with a strong preference for naked glycan strands that lack stem peptides.</text>
</comment>
<keyword evidence="3" id="KW-0449">Lipoprotein</keyword>
<dbReference type="EMBL" id="LUKJ01000003">
    <property type="protein sequence ID" value="KZN16518.1"/>
    <property type="molecule type" value="Genomic_DNA"/>
</dbReference>
<dbReference type="PROSITE" id="PS51257">
    <property type="entry name" value="PROKAR_LIPOPROTEIN"/>
    <property type="match status" value="1"/>
</dbReference>
<proteinExistence type="inferred from homology"/>
<evidence type="ECO:0000256" key="1">
    <source>
        <dbReference type="ARBA" id="ARBA00023239"/>
    </source>
</evidence>
<dbReference type="GO" id="GO:0000270">
    <property type="term" value="P:peptidoglycan metabolic process"/>
    <property type="evidence" value="ECO:0007669"/>
    <property type="project" value="UniProtKB-UniRule"/>
</dbReference>
<keyword evidence="2 3" id="KW-0961">Cell wall biogenesis/degradation</keyword>